<dbReference type="InterPro" id="IPR050855">
    <property type="entry name" value="NDM-1-like"/>
</dbReference>
<evidence type="ECO:0000313" key="8">
    <source>
        <dbReference type="Proteomes" id="UP000435177"/>
    </source>
</evidence>
<evidence type="ECO:0000256" key="3">
    <source>
        <dbReference type="ARBA" id="ARBA00048505"/>
    </source>
</evidence>
<dbReference type="SUPFAM" id="SSF56281">
    <property type="entry name" value="Metallo-hydrolase/oxidoreductase"/>
    <property type="match status" value="1"/>
</dbReference>
<comment type="catalytic activity">
    <reaction evidence="1">
        <text>3',5'-cyclic CMP + H2O = CMP + H(+)</text>
        <dbReference type="Rhea" id="RHEA:72675"/>
        <dbReference type="ChEBI" id="CHEBI:15377"/>
        <dbReference type="ChEBI" id="CHEBI:15378"/>
        <dbReference type="ChEBI" id="CHEBI:58003"/>
        <dbReference type="ChEBI" id="CHEBI:60377"/>
    </reaction>
    <physiologicalReaction direction="left-to-right" evidence="1">
        <dbReference type="Rhea" id="RHEA:72676"/>
    </physiologicalReaction>
</comment>
<dbReference type="Pfam" id="PF00753">
    <property type="entry name" value="Lactamase_B"/>
    <property type="match status" value="1"/>
</dbReference>
<keyword evidence="8" id="KW-1185">Reference proteome</keyword>
<dbReference type="SMART" id="SM00849">
    <property type="entry name" value="Lactamase_B"/>
    <property type="match status" value="1"/>
</dbReference>
<evidence type="ECO:0000313" key="7">
    <source>
        <dbReference type="Proteomes" id="UP000215596"/>
    </source>
</evidence>
<proteinExistence type="predicted"/>
<keyword evidence="6" id="KW-0378">Hydrolase</keyword>
<dbReference type="RefSeq" id="WP_095267445.1">
    <property type="nucleotide sequence ID" value="NZ_NPBY01000076.1"/>
</dbReference>
<dbReference type="EMBL" id="WOAA01000013">
    <property type="protein sequence ID" value="MUG67299.1"/>
    <property type="molecule type" value="Genomic_DNA"/>
</dbReference>
<comment type="caution">
    <text evidence="6">The sequence shown here is derived from an EMBL/GenBank/DDBJ whole genome shotgun (WGS) entry which is preliminary data.</text>
</comment>
<accession>A0A268EHQ5</accession>
<comment type="function">
    <text evidence="2">Counteracts the endogenous Pycsar antiviral defense system. Phosphodiesterase that enables metal-dependent hydrolysis of host cyclic nucleotide Pycsar defense signals such as cCMP and cUMP.</text>
</comment>
<reference evidence="6 7" key="1">
    <citation type="submission" date="2017-07" db="EMBL/GenBank/DDBJ databases">
        <title>Isolation and whole genome analysis of endospore-forming bacteria from heroin.</title>
        <authorList>
            <person name="Kalinowski J."/>
            <person name="Ahrens B."/>
            <person name="Al-Dilaimi A."/>
            <person name="Winkler A."/>
            <person name="Wibberg D."/>
            <person name="Schleenbecker U."/>
            <person name="Ruckert C."/>
            <person name="Wolfel R."/>
            <person name="Grass G."/>
        </authorList>
    </citation>
    <scope>NUCLEOTIDE SEQUENCE [LARGE SCALE GENOMIC DNA]</scope>
    <source>
        <strain evidence="6 7">7537-G1</strain>
    </source>
</reference>
<evidence type="ECO:0000256" key="1">
    <source>
        <dbReference type="ARBA" id="ARBA00034221"/>
    </source>
</evidence>
<organism evidence="6 7">
    <name type="scientific">Paenibacillus campinasensis</name>
    <dbReference type="NCBI Taxonomy" id="66347"/>
    <lineage>
        <taxon>Bacteria</taxon>
        <taxon>Bacillati</taxon>
        <taxon>Bacillota</taxon>
        <taxon>Bacilli</taxon>
        <taxon>Bacillales</taxon>
        <taxon>Paenibacillaceae</taxon>
        <taxon>Paenibacillus</taxon>
    </lineage>
</organism>
<sequence length="244" mass="27983">MYNYRLLDIQFKFNGQEQTLWPIIIHDESDVILVDCGYPDFLHFLEEAVTQNNITFDTITKLILTHHDVDHVGSAAALIRKYPHIEISAFDAEIQYINGTKKPLRLVQAESSLHEMTGEEKRNAEHFIHFLRSVEPVHVDRKLHTNEYLPWCGGIKVIHTPGHTEGHISLYLPANKTLIAGDAIVIEDGKLNIANPQYVWDLDEAVRSVQRLLTYDIARIVCYHGGLFQGDVKSALRQLIKEYM</sequence>
<protein>
    <submittedName>
        <fullName evidence="6">MBL fold metallo-hydrolase</fullName>
    </submittedName>
</protein>
<comment type="catalytic activity">
    <reaction evidence="3">
        <text>3',5'-cyclic UMP + H2O = UMP + H(+)</text>
        <dbReference type="Rhea" id="RHEA:70575"/>
        <dbReference type="ChEBI" id="CHEBI:15377"/>
        <dbReference type="ChEBI" id="CHEBI:15378"/>
        <dbReference type="ChEBI" id="CHEBI:57865"/>
        <dbReference type="ChEBI" id="CHEBI:184387"/>
    </reaction>
    <physiologicalReaction direction="left-to-right" evidence="3">
        <dbReference type="Rhea" id="RHEA:70576"/>
    </physiologicalReaction>
</comment>
<dbReference type="Gene3D" id="3.60.15.10">
    <property type="entry name" value="Ribonuclease Z/Hydroxyacylglutathione hydrolase-like"/>
    <property type="match status" value="1"/>
</dbReference>
<dbReference type="CDD" id="cd07721">
    <property type="entry name" value="yflN-like_MBL-fold"/>
    <property type="match status" value="1"/>
</dbReference>
<dbReference type="Proteomes" id="UP000435177">
    <property type="component" value="Unassembled WGS sequence"/>
</dbReference>
<evidence type="ECO:0000256" key="2">
    <source>
        <dbReference type="ARBA" id="ARBA00034301"/>
    </source>
</evidence>
<dbReference type="InterPro" id="IPR036866">
    <property type="entry name" value="RibonucZ/Hydroxyglut_hydro"/>
</dbReference>
<evidence type="ECO:0000313" key="6">
    <source>
        <dbReference type="EMBL" id="PAD72655.1"/>
    </source>
</evidence>
<dbReference type="EMBL" id="NPBY01000076">
    <property type="protein sequence ID" value="PAD72655.1"/>
    <property type="molecule type" value="Genomic_DNA"/>
</dbReference>
<gene>
    <name evidence="6" type="ORF">CHH67_21550</name>
    <name evidence="5" type="ORF">GNP94_15030</name>
</gene>
<dbReference type="PANTHER" id="PTHR42951">
    <property type="entry name" value="METALLO-BETA-LACTAMASE DOMAIN-CONTAINING"/>
    <property type="match status" value="1"/>
</dbReference>
<reference evidence="5 8" key="2">
    <citation type="submission" date="2019-11" db="EMBL/GenBank/DDBJ databases">
        <title>Draft genome sequences of five Paenibacillus species of dairy origin.</title>
        <authorList>
            <person name="Olajide A.M."/>
            <person name="Chen S."/>
            <person name="Lapointe G."/>
        </authorList>
    </citation>
    <scope>NUCLEOTIDE SEQUENCE [LARGE SCALE GENOMIC DNA]</scope>
    <source>
        <strain evidence="5 8">3CS1</strain>
    </source>
</reference>
<evidence type="ECO:0000313" key="5">
    <source>
        <dbReference type="EMBL" id="MUG67299.1"/>
    </source>
</evidence>
<feature type="domain" description="Metallo-beta-lactamase" evidence="4">
    <location>
        <begin position="19"/>
        <end position="224"/>
    </location>
</feature>
<dbReference type="OrthoDB" id="9802248at2"/>
<dbReference type="InterPro" id="IPR001279">
    <property type="entry name" value="Metallo-B-lactamas"/>
</dbReference>
<dbReference type="GO" id="GO:0016787">
    <property type="term" value="F:hydrolase activity"/>
    <property type="evidence" value="ECO:0007669"/>
    <property type="project" value="UniProtKB-KW"/>
</dbReference>
<dbReference type="AlphaFoldDB" id="A0A268EHQ5"/>
<evidence type="ECO:0000259" key="4">
    <source>
        <dbReference type="SMART" id="SM00849"/>
    </source>
</evidence>
<dbReference type="Proteomes" id="UP000215596">
    <property type="component" value="Unassembled WGS sequence"/>
</dbReference>
<name>A0A268EHQ5_9BACL</name>
<dbReference type="PANTHER" id="PTHR42951:SF15">
    <property type="entry name" value="METALLO-BETA-LACTAMASE SUPERFAMILY PROTEIN"/>
    <property type="match status" value="1"/>
</dbReference>